<dbReference type="PANTHER" id="PTHR24223:SF456">
    <property type="entry name" value="MULTIDRUG RESISTANCE-ASSOCIATED PROTEIN LETHAL(2)03659"/>
    <property type="match status" value="1"/>
</dbReference>
<name>A0A7H9SKY5_9BILA</name>
<evidence type="ECO:0000256" key="7">
    <source>
        <dbReference type="ARBA" id="ARBA00022840"/>
    </source>
</evidence>
<keyword evidence="6" id="KW-0547">Nucleotide-binding</keyword>
<dbReference type="GO" id="GO:0016887">
    <property type="term" value="F:ATP hydrolysis activity"/>
    <property type="evidence" value="ECO:0007669"/>
    <property type="project" value="InterPro"/>
</dbReference>
<feature type="transmembrane region" description="Helical" evidence="11">
    <location>
        <begin position="301"/>
        <end position="321"/>
    </location>
</feature>
<dbReference type="PROSITE" id="PS00211">
    <property type="entry name" value="ABC_TRANSPORTER_1"/>
    <property type="match status" value="1"/>
</dbReference>
<dbReference type="InterPro" id="IPR017871">
    <property type="entry name" value="ABC_transporter-like_CS"/>
</dbReference>
<dbReference type="InterPro" id="IPR044726">
    <property type="entry name" value="ABCC_6TM_D2"/>
</dbReference>
<keyword evidence="3" id="KW-0813">Transport</keyword>
<evidence type="ECO:0000259" key="12">
    <source>
        <dbReference type="PROSITE" id="PS50893"/>
    </source>
</evidence>
<dbReference type="InterPro" id="IPR003593">
    <property type="entry name" value="AAA+_ATPase"/>
</dbReference>
<feature type="domain" description="ABC transporter" evidence="12">
    <location>
        <begin position="393"/>
        <end position="617"/>
    </location>
</feature>
<dbReference type="PROSITE" id="PS50893">
    <property type="entry name" value="ABC_TRANSPORTER_2"/>
    <property type="match status" value="1"/>
</dbReference>
<dbReference type="GO" id="GO:0005524">
    <property type="term" value="F:ATP binding"/>
    <property type="evidence" value="ECO:0007669"/>
    <property type="project" value="UniProtKB-KW"/>
</dbReference>
<dbReference type="CDD" id="cd18580">
    <property type="entry name" value="ABC_6TM_ABCC_D2"/>
    <property type="match status" value="1"/>
</dbReference>
<evidence type="ECO:0000256" key="10">
    <source>
        <dbReference type="ARBA" id="ARBA00023180"/>
    </source>
</evidence>
<dbReference type="Pfam" id="PF00005">
    <property type="entry name" value="ABC_tran"/>
    <property type="match status" value="1"/>
</dbReference>
<evidence type="ECO:0000256" key="11">
    <source>
        <dbReference type="SAM" id="Phobius"/>
    </source>
</evidence>
<evidence type="ECO:0000256" key="5">
    <source>
        <dbReference type="ARBA" id="ARBA00022692"/>
    </source>
</evidence>
<dbReference type="InterPro" id="IPR027417">
    <property type="entry name" value="P-loop_NTPase"/>
</dbReference>
<dbReference type="Gene3D" id="3.40.50.300">
    <property type="entry name" value="P-loop containing nucleotide triphosphate hydrolases"/>
    <property type="match status" value="1"/>
</dbReference>
<dbReference type="InterPro" id="IPR036640">
    <property type="entry name" value="ABC1_TM_sf"/>
</dbReference>
<evidence type="ECO:0000256" key="1">
    <source>
        <dbReference type="ARBA" id="ARBA00004651"/>
    </source>
</evidence>
<dbReference type="GO" id="GO:0005886">
    <property type="term" value="C:plasma membrane"/>
    <property type="evidence" value="ECO:0007669"/>
    <property type="project" value="UniProtKB-SubCell"/>
</dbReference>
<keyword evidence="8 11" id="KW-1133">Transmembrane helix</keyword>
<organism evidence="14">
    <name type="scientific">Brachionus rotundiformis</name>
    <dbReference type="NCBI Taxonomy" id="96890"/>
    <lineage>
        <taxon>Eukaryota</taxon>
        <taxon>Metazoa</taxon>
        <taxon>Spiralia</taxon>
        <taxon>Gnathifera</taxon>
        <taxon>Rotifera</taxon>
        <taxon>Eurotatoria</taxon>
        <taxon>Monogononta</taxon>
        <taxon>Pseudotrocha</taxon>
        <taxon>Ploima</taxon>
        <taxon>Brachionidae</taxon>
        <taxon>Brachionus</taxon>
    </lineage>
</organism>
<dbReference type="SMART" id="SM00382">
    <property type="entry name" value="AAA"/>
    <property type="match status" value="1"/>
</dbReference>
<evidence type="ECO:0000256" key="8">
    <source>
        <dbReference type="ARBA" id="ARBA00022989"/>
    </source>
</evidence>
<dbReference type="SUPFAM" id="SSF52540">
    <property type="entry name" value="P-loop containing nucleoside triphosphate hydrolases"/>
    <property type="match status" value="1"/>
</dbReference>
<dbReference type="SUPFAM" id="SSF90123">
    <property type="entry name" value="ABC transporter transmembrane region"/>
    <property type="match status" value="1"/>
</dbReference>
<dbReference type="Pfam" id="PF00664">
    <property type="entry name" value="ABC_membrane"/>
    <property type="match status" value="1"/>
</dbReference>
<keyword evidence="10" id="KW-0325">Glycoprotein</keyword>
<evidence type="ECO:0000256" key="9">
    <source>
        <dbReference type="ARBA" id="ARBA00023136"/>
    </source>
</evidence>
<sequence>MTSSEIQMARISEQEPFVDNGDTMLNSGVNSKIYKEYIKSGFGLLGTFCLIAFFIVVQFGAVFTDYFVSEWANDEQIISLQKMDLNISNKSLNNSFSNEALNTYIPNRSYYLYRYIIQANIVLLLLFTRPLIYYMMCVKAAKRMFNKLLWAVLSKNLNFFLKNKEGDIMNRCSRDQGVVDETLPSTNFDFIQISSFILITFGLAIYVNYFILIALLPLCVFFYCFRKYYIEKARQLRRLEAEKRTPLLNHLNDTTSGIAVIRSSKKTDTYRSSYHSKMNDYTNVNFPYITAKRWFALRLDLAIVIFIAFIIYGSVLVQNWFKNLPITPASIGLLLTYCFQLSTQFQFCVRQSCEAECSMISVERICKYFEEEENDKQGKTTTNITNWPSNGKIELQNVSFRYNQQVGYIFQNKDFVFESGQHFGIIGFNGVGKSSLFNIILRLYDIENGNILIDNINIRQISLNDLRKRITIIAQDPVIFQTTVRENLDPFHLKRDDELKRVLESVDLQRLDLDDQAPNLSHGEKQLLCFARGLLKDTKIYLIDEATSNLSNEVERTIQRIISETLQNKTVLIIAHRVSTINKCNKILEVHGKNKFYFDTPDELRNKPDSLLNIFENRDATKVESF</sequence>
<proteinExistence type="evidence at transcript level"/>
<protein>
    <submittedName>
        <fullName evidence="14">ATP-binding cassette transporter subfamily C member 4 X6</fullName>
    </submittedName>
</protein>
<feature type="transmembrane region" description="Helical" evidence="11">
    <location>
        <begin position="144"/>
        <end position="161"/>
    </location>
</feature>
<dbReference type="PANTHER" id="PTHR24223">
    <property type="entry name" value="ATP-BINDING CASSETTE SUB-FAMILY C"/>
    <property type="match status" value="1"/>
</dbReference>
<evidence type="ECO:0000313" key="14">
    <source>
        <dbReference type="EMBL" id="QNH67889.1"/>
    </source>
</evidence>
<dbReference type="GO" id="GO:0140359">
    <property type="term" value="F:ABC-type transporter activity"/>
    <property type="evidence" value="ECO:0007669"/>
    <property type="project" value="InterPro"/>
</dbReference>
<dbReference type="InterPro" id="IPR050173">
    <property type="entry name" value="ABC_transporter_C-like"/>
</dbReference>
<comment type="similarity">
    <text evidence="2">Belongs to the ABC transporter superfamily. ABCC family. Conjugate transporter (TC 3.A.1.208) subfamily.</text>
</comment>
<keyword evidence="7 14" id="KW-0067">ATP-binding</keyword>
<dbReference type="AlphaFoldDB" id="A0A7H9SKY5"/>
<dbReference type="InterPro" id="IPR003439">
    <property type="entry name" value="ABC_transporter-like_ATP-bd"/>
</dbReference>
<keyword evidence="9 11" id="KW-0472">Membrane</keyword>
<feature type="transmembrane region" description="Helical" evidence="11">
    <location>
        <begin position="112"/>
        <end position="132"/>
    </location>
</feature>
<keyword evidence="5 11" id="KW-0812">Transmembrane</keyword>
<feature type="transmembrane region" description="Helical" evidence="11">
    <location>
        <begin position="196"/>
        <end position="225"/>
    </location>
</feature>
<evidence type="ECO:0000256" key="3">
    <source>
        <dbReference type="ARBA" id="ARBA00022448"/>
    </source>
</evidence>
<reference evidence="14" key="2">
    <citation type="submission" date="2020-05" db="EMBL/GenBank/DDBJ databases">
        <authorList>
            <person name="Kang H.-M."/>
            <person name="Kim M.-S."/>
            <person name="Lee J.-S."/>
        </authorList>
    </citation>
    <scope>NUCLEOTIDE SEQUENCE</scope>
</reference>
<dbReference type="EMBL" id="MT524834">
    <property type="protein sequence ID" value="QNH67889.1"/>
    <property type="molecule type" value="mRNA"/>
</dbReference>
<feature type="transmembrane region" description="Helical" evidence="11">
    <location>
        <begin position="42"/>
        <end position="63"/>
    </location>
</feature>
<dbReference type="Gene3D" id="1.20.1560.10">
    <property type="entry name" value="ABC transporter type 1, transmembrane domain"/>
    <property type="match status" value="1"/>
</dbReference>
<evidence type="ECO:0000256" key="6">
    <source>
        <dbReference type="ARBA" id="ARBA00022741"/>
    </source>
</evidence>
<accession>A0A7H9SKY5</accession>
<dbReference type="InterPro" id="IPR011527">
    <property type="entry name" value="ABC1_TM_dom"/>
</dbReference>
<evidence type="ECO:0000256" key="2">
    <source>
        <dbReference type="ARBA" id="ARBA00009726"/>
    </source>
</evidence>
<dbReference type="PROSITE" id="PS50929">
    <property type="entry name" value="ABC_TM1F"/>
    <property type="match status" value="1"/>
</dbReference>
<comment type="subcellular location">
    <subcellularLocation>
        <location evidence="1">Cell membrane</location>
        <topology evidence="1">Multi-pass membrane protein</topology>
    </subcellularLocation>
</comment>
<dbReference type="FunFam" id="3.40.50.300:FF:002145">
    <property type="entry name" value="ABC transporter (MsbA subfamily)"/>
    <property type="match status" value="1"/>
</dbReference>
<keyword evidence="4" id="KW-1003">Cell membrane</keyword>
<evidence type="ECO:0000256" key="4">
    <source>
        <dbReference type="ARBA" id="ARBA00022475"/>
    </source>
</evidence>
<feature type="domain" description="ABC transmembrane type-1" evidence="13">
    <location>
        <begin position="121"/>
        <end position="351"/>
    </location>
</feature>
<evidence type="ECO:0000259" key="13">
    <source>
        <dbReference type="PROSITE" id="PS50929"/>
    </source>
</evidence>
<reference evidence="14" key="1">
    <citation type="journal article" date="2020" name="Comp. Biochem. Physiol. Part D Genomics Proteomics">
        <title>The genome of the marine monogonont rotifer Brachionus rotundiformis and insight into species-specific detoxification components in Brachionus spp.</title>
        <authorList>
            <person name="Kang H.M."/>
            <person name="Kim M.S."/>
            <person name="Choi B.S."/>
            <person name="Kim D.H."/>
            <person name="Kim H.J."/>
            <person name="Hwang U.K."/>
            <person name="Hagiwara A."/>
            <person name="Lee J.S."/>
        </authorList>
    </citation>
    <scope>NUCLEOTIDE SEQUENCE</scope>
</reference>